<dbReference type="Proteomes" id="UP000606974">
    <property type="component" value="Unassembled WGS sequence"/>
</dbReference>
<proteinExistence type="predicted"/>
<feature type="region of interest" description="Disordered" evidence="1">
    <location>
        <begin position="1"/>
        <end position="33"/>
    </location>
</feature>
<accession>A0A8H7AR42</accession>
<name>A0A8H7AR42_9EURO</name>
<organism evidence="2 3">
    <name type="scientific">Endocarpon pusillum</name>
    <dbReference type="NCBI Taxonomy" id="364733"/>
    <lineage>
        <taxon>Eukaryota</taxon>
        <taxon>Fungi</taxon>
        <taxon>Dikarya</taxon>
        <taxon>Ascomycota</taxon>
        <taxon>Pezizomycotina</taxon>
        <taxon>Eurotiomycetes</taxon>
        <taxon>Chaetothyriomycetidae</taxon>
        <taxon>Verrucariales</taxon>
        <taxon>Verrucariaceae</taxon>
        <taxon>Endocarpon</taxon>
    </lineage>
</organism>
<evidence type="ECO:0000256" key="1">
    <source>
        <dbReference type="SAM" id="MobiDB-lite"/>
    </source>
</evidence>
<dbReference type="EMBL" id="JAACFV010000003">
    <property type="protein sequence ID" value="KAF7513945.1"/>
    <property type="molecule type" value="Genomic_DNA"/>
</dbReference>
<sequence length="125" mass="13748">MSHLAPPDAQTDDVALPLNPPKNRVNPQSNASATALQKKAYLHFRRQPLVSIAMPGRESLPHLVWLLARATRRRWREWDACNAQQIDGLATGTTPATPGMAKKKPGSIMITATPTSHQFDTQTSE</sequence>
<keyword evidence="3" id="KW-1185">Reference proteome</keyword>
<dbReference type="AlphaFoldDB" id="A0A8H7AR42"/>
<evidence type="ECO:0000313" key="2">
    <source>
        <dbReference type="EMBL" id="KAF7513945.1"/>
    </source>
</evidence>
<evidence type="ECO:0000313" key="3">
    <source>
        <dbReference type="Proteomes" id="UP000606974"/>
    </source>
</evidence>
<reference evidence="2" key="1">
    <citation type="submission" date="2020-02" db="EMBL/GenBank/DDBJ databases">
        <authorList>
            <person name="Palmer J.M."/>
        </authorList>
    </citation>
    <scope>NUCLEOTIDE SEQUENCE</scope>
    <source>
        <strain evidence="2">EPUS1.4</strain>
        <tissue evidence="2">Thallus</tissue>
    </source>
</reference>
<comment type="caution">
    <text evidence="2">The sequence shown here is derived from an EMBL/GenBank/DDBJ whole genome shotgun (WGS) entry which is preliminary data.</text>
</comment>
<gene>
    <name evidence="2" type="ORF">GJ744_006559</name>
</gene>
<protein>
    <submittedName>
        <fullName evidence="2">Uncharacterized protein</fullName>
    </submittedName>
</protein>